<keyword evidence="3" id="KW-1185">Reference proteome</keyword>
<dbReference type="EMBL" id="MU005621">
    <property type="protein sequence ID" value="KAF2677599.1"/>
    <property type="molecule type" value="Genomic_DNA"/>
</dbReference>
<proteinExistence type="predicted"/>
<organism evidence="2 3">
    <name type="scientific">Lentithecium fluviatile CBS 122367</name>
    <dbReference type="NCBI Taxonomy" id="1168545"/>
    <lineage>
        <taxon>Eukaryota</taxon>
        <taxon>Fungi</taxon>
        <taxon>Dikarya</taxon>
        <taxon>Ascomycota</taxon>
        <taxon>Pezizomycotina</taxon>
        <taxon>Dothideomycetes</taxon>
        <taxon>Pleosporomycetidae</taxon>
        <taxon>Pleosporales</taxon>
        <taxon>Massarineae</taxon>
        <taxon>Lentitheciaceae</taxon>
        <taxon>Lentithecium</taxon>
    </lineage>
</organism>
<evidence type="ECO:0000313" key="3">
    <source>
        <dbReference type="Proteomes" id="UP000799291"/>
    </source>
</evidence>
<protein>
    <submittedName>
        <fullName evidence="2">Uncharacterized protein</fullName>
    </submittedName>
</protein>
<sequence length="242" mass="27130">MSDITVDHLTNLMANPPKGDALIDLVKSMRDRRTYLHQIRALHITFLSREEIRFKIASDPVSPFSMERPASLRAIACYKVTIALHTDMLATLHEHWVTFHEKMHEGTRLLFGEGKVVEGGVVHNVEEGIRRAEEAKLCLDKIEWALFAWRKSVIQAMVEISDQLAREWRDGVAVRFPRMMGKEEPTYGRAPASPTEPTGGCQGGVNGQRGETGRRGGSGHRRDSGHRGGSRGQRGGSGRRRR</sequence>
<dbReference type="AlphaFoldDB" id="A0A6G1II71"/>
<feature type="region of interest" description="Disordered" evidence="1">
    <location>
        <begin position="183"/>
        <end position="242"/>
    </location>
</feature>
<reference evidence="2" key="1">
    <citation type="journal article" date="2020" name="Stud. Mycol.">
        <title>101 Dothideomycetes genomes: a test case for predicting lifestyles and emergence of pathogens.</title>
        <authorList>
            <person name="Haridas S."/>
            <person name="Albert R."/>
            <person name="Binder M."/>
            <person name="Bloem J."/>
            <person name="Labutti K."/>
            <person name="Salamov A."/>
            <person name="Andreopoulos B."/>
            <person name="Baker S."/>
            <person name="Barry K."/>
            <person name="Bills G."/>
            <person name="Bluhm B."/>
            <person name="Cannon C."/>
            <person name="Castanera R."/>
            <person name="Culley D."/>
            <person name="Daum C."/>
            <person name="Ezra D."/>
            <person name="Gonzalez J."/>
            <person name="Henrissat B."/>
            <person name="Kuo A."/>
            <person name="Liang C."/>
            <person name="Lipzen A."/>
            <person name="Lutzoni F."/>
            <person name="Magnuson J."/>
            <person name="Mondo S."/>
            <person name="Nolan M."/>
            <person name="Ohm R."/>
            <person name="Pangilinan J."/>
            <person name="Park H.-J."/>
            <person name="Ramirez L."/>
            <person name="Alfaro M."/>
            <person name="Sun H."/>
            <person name="Tritt A."/>
            <person name="Yoshinaga Y."/>
            <person name="Zwiers L.-H."/>
            <person name="Turgeon B."/>
            <person name="Goodwin S."/>
            <person name="Spatafora J."/>
            <person name="Crous P."/>
            <person name="Grigoriev I."/>
        </authorList>
    </citation>
    <scope>NUCLEOTIDE SEQUENCE</scope>
    <source>
        <strain evidence="2">CBS 122367</strain>
    </source>
</reference>
<gene>
    <name evidence="2" type="ORF">K458DRAFT_409608</name>
</gene>
<dbReference type="Proteomes" id="UP000799291">
    <property type="component" value="Unassembled WGS sequence"/>
</dbReference>
<evidence type="ECO:0000256" key="1">
    <source>
        <dbReference type="SAM" id="MobiDB-lite"/>
    </source>
</evidence>
<evidence type="ECO:0000313" key="2">
    <source>
        <dbReference type="EMBL" id="KAF2677599.1"/>
    </source>
</evidence>
<name>A0A6G1II71_9PLEO</name>
<accession>A0A6G1II71</accession>